<evidence type="ECO:0000313" key="5">
    <source>
        <dbReference type="EMBL" id="KAK1561473.1"/>
    </source>
</evidence>
<feature type="domain" description="Malonyl-CoA:ACP transacylase (MAT)" evidence="4">
    <location>
        <begin position="68"/>
        <end position="103"/>
    </location>
</feature>
<reference evidence="5" key="1">
    <citation type="submission" date="2021-06" db="EMBL/GenBank/DDBJ databases">
        <title>Comparative genomics, transcriptomics and evolutionary studies reveal genomic signatures of adaptation to plant cell wall in hemibiotrophic fungi.</title>
        <authorList>
            <consortium name="DOE Joint Genome Institute"/>
            <person name="Baroncelli R."/>
            <person name="Diaz J.F."/>
            <person name="Benocci T."/>
            <person name="Peng M."/>
            <person name="Battaglia E."/>
            <person name="Haridas S."/>
            <person name="Andreopoulos W."/>
            <person name="Labutti K."/>
            <person name="Pangilinan J."/>
            <person name="Floch G.L."/>
            <person name="Makela M.R."/>
            <person name="Henrissat B."/>
            <person name="Grigoriev I.V."/>
            <person name="Crouch J.A."/>
            <person name="De Vries R.P."/>
            <person name="Sukno S.A."/>
            <person name="Thon M.R."/>
        </authorList>
    </citation>
    <scope>NUCLEOTIDE SEQUENCE</scope>
    <source>
        <strain evidence="5">CBS 125086</strain>
    </source>
</reference>
<dbReference type="GO" id="GO:0006633">
    <property type="term" value="P:fatty acid biosynthetic process"/>
    <property type="evidence" value="ECO:0007669"/>
    <property type="project" value="TreeGrafter"/>
</dbReference>
<keyword evidence="6" id="KW-1185">Reference proteome</keyword>
<dbReference type="PANTHER" id="PTHR43775:SF20">
    <property type="entry name" value="HYBRID PKS-NRPS SYNTHETASE APDA"/>
    <property type="match status" value="1"/>
</dbReference>
<dbReference type="Gene3D" id="3.40.366.10">
    <property type="entry name" value="Malonyl-Coenzyme A Acyl Carrier Protein, domain 2"/>
    <property type="match status" value="1"/>
</dbReference>
<dbReference type="AlphaFoldDB" id="A0AAD8PIJ5"/>
<name>A0AAD8PIJ5_9PEZI</name>
<dbReference type="SUPFAM" id="SSF52151">
    <property type="entry name" value="FabD/lysophospholipase-like"/>
    <property type="match status" value="1"/>
</dbReference>
<dbReference type="GO" id="GO:0044550">
    <property type="term" value="P:secondary metabolite biosynthetic process"/>
    <property type="evidence" value="ECO:0007669"/>
    <property type="project" value="TreeGrafter"/>
</dbReference>
<dbReference type="Pfam" id="PF00698">
    <property type="entry name" value="Acyl_transf_1"/>
    <property type="match status" value="1"/>
</dbReference>
<evidence type="ECO:0000259" key="4">
    <source>
        <dbReference type="Pfam" id="PF00698"/>
    </source>
</evidence>
<dbReference type="InterPro" id="IPR050091">
    <property type="entry name" value="PKS_NRPS_Biosynth_Enz"/>
</dbReference>
<evidence type="ECO:0000313" key="6">
    <source>
        <dbReference type="Proteomes" id="UP001230504"/>
    </source>
</evidence>
<comment type="caution">
    <text evidence="5">The sequence shown here is derived from an EMBL/GenBank/DDBJ whole genome shotgun (WGS) entry which is preliminary data.</text>
</comment>
<gene>
    <name evidence="5" type="ORF">LY79DRAFT_686762</name>
</gene>
<feature type="non-terminal residue" evidence="5">
    <location>
        <position position="1"/>
    </location>
</feature>
<evidence type="ECO:0000256" key="3">
    <source>
        <dbReference type="ARBA" id="ARBA00022679"/>
    </source>
</evidence>
<dbReference type="PANTHER" id="PTHR43775">
    <property type="entry name" value="FATTY ACID SYNTHASE"/>
    <property type="match status" value="1"/>
</dbReference>
<dbReference type="InterPro" id="IPR001227">
    <property type="entry name" value="Ac_transferase_dom_sf"/>
</dbReference>
<accession>A0AAD8PIJ5</accession>
<dbReference type="GO" id="GO:0004312">
    <property type="term" value="F:fatty acid synthase activity"/>
    <property type="evidence" value="ECO:0007669"/>
    <property type="project" value="TreeGrafter"/>
</dbReference>
<keyword evidence="2" id="KW-0597">Phosphoprotein</keyword>
<protein>
    <recommendedName>
        <fullName evidence="4">Malonyl-CoA:ACP transacylase (MAT) domain-containing protein</fullName>
    </recommendedName>
</protein>
<evidence type="ECO:0000256" key="2">
    <source>
        <dbReference type="ARBA" id="ARBA00022553"/>
    </source>
</evidence>
<dbReference type="InterPro" id="IPR016035">
    <property type="entry name" value="Acyl_Trfase/lysoPLipase"/>
</dbReference>
<dbReference type="EMBL" id="JAHLJV010000296">
    <property type="protein sequence ID" value="KAK1561473.1"/>
    <property type="molecule type" value="Genomic_DNA"/>
</dbReference>
<keyword evidence="1" id="KW-0596">Phosphopantetheine</keyword>
<keyword evidence="3" id="KW-0808">Transferase</keyword>
<evidence type="ECO:0000256" key="1">
    <source>
        <dbReference type="ARBA" id="ARBA00022450"/>
    </source>
</evidence>
<dbReference type="RefSeq" id="XP_060406668.1">
    <property type="nucleotide sequence ID" value="XM_060564671.1"/>
</dbReference>
<organism evidence="5 6">
    <name type="scientific">Colletotrichum navitas</name>
    <dbReference type="NCBI Taxonomy" id="681940"/>
    <lineage>
        <taxon>Eukaryota</taxon>
        <taxon>Fungi</taxon>
        <taxon>Dikarya</taxon>
        <taxon>Ascomycota</taxon>
        <taxon>Pezizomycotina</taxon>
        <taxon>Sordariomycetes</taxon>
        <taxon>Hypocreomycetidae</taxon>
        <taxon>Glomerellales</taxon>
        <taxon>Glomerellaceae</taxon>
        <taxon>Colletotrichum</taxon>
        <taxon>Colletotrichum graminicola species complex</taxon>
    </lineage>
</organism>
<dbReference type="GeneID" id="85448911"/>
<sequence>DVDLKRLALTTQRRRSRLAHGVSFVGSTRAGLVRKMRTAVKAFQDGGRIGVMSGQNKPSDKPVEVLGVFTGQGAQWVGMGAKLLDSCPIFARTMIALDGALAKIMAEEETSGCFQSWSLLGELRAPVTTSRIALAEFAMPLSTAVQVALTVIPGGILAEYQG</sequence>
<proteinExistence type="predicted"/>
<dbReference type="InterPro" id="IPR014043">
    <property type="entry name" value="Acyl_transferase_dom"/>
</dbReference>
<dbReference type="Proteomes" id="UP001230504">
    <property type="component" value="Unassembled WGS sequence"/>
</dbReference>